<accession>A0ABS0A4M4</accession>
<gene>
    <name evidence="1" type="ORF">FNJ87_08290</name>
</gene>
<organism evidence="1 2">
    <name type="scientific">Nonlabens mediterrranea</name>
    <dbReference type="NCBI Taxonomy" id="1419947"/>
    <lineage>
        <taxon>Bacteria</taxon>
        <taxon>Pseudomonadati</taxon>
        <taxon>Bacteroidota</taxon>
        <taxon>Flavobacteriia</taxon>
        <taxon>Flavobacteriales</taxon>
        <taxon>Flavobacteriaceae</taxon>
        <taxon>Nonlabens</taxon>
    </lineage>
</organism>
<dbReference type="EMBL" id="JADKYU010000427">
    <property type="protein sequence ID" value="MBF4984322.1"/>
    <property type="molecule type" value="Genomic_DNA"/>
</dbReference>
<proteinExistence type="predicted"/>
<reference evidence="1 2" key="1">
    <citation type="submission" date="2020-11" db="EMBL/GenBank/DDBJ databases">
        <title>P. mediterranea TC4 genome.</title>
        <authorList>
            <person name="Molmeret M."/>
        </authorList>
    </citation>
    <scope>NUCLEOTIDE SEQUENCE [LARGE SCALE GENOMIC DNA]</scope>
    <source>
        <strain evidence="1 2">TC4</strain>
    </source>
</reference>
<evidence type="ECO:0000313" key="1">
    <source>
        <dbReference type="EMBL" id="MBF4984322.1"/>
    </source>
</evidence>
<dbReference type="PROSITE" id="PS51257">
    <property type="entry name" value="PROKAR_LIPOPROTEIN"/>
    <property type="match status" value="1"/>
</dbReference>
<comment type="caution">
    <text evidence="1">The sequence shown here is derived from an EMBL/GenBank/DDBJ whole genome shotgun (WGS) entry which is preliminary data.</text>
</comment>
<protein>
    <recommendedName>
        <fullName evidence="3">Gll0560 protein</fullName>
    </recommendedName>
</protein>
<sequence>MFKYLLPLILVISSCANLPKNKNANFTFEKICVLPTSINESSGLIVINGKLITHNDSGNMPILYELDTTGTITNYVKYSYLTNYDWEAIAESNKAIHIADIGNNRGDRKDLKIYNIIKNGIWQKEIDRDISNITYSTQENFNARNQKHSYDAEAIIVINESLYLFTKDWINYTTSIYQLPLYQDAVLDHHQIINTKGLITDATYNNSDTVILCGYNQSLQPFIIQLKYSNGHFELIKKLELPIDGAQIEAIAYYGKNHKGNDVYYLTSEAVNVKLGDDEAKVPGELYKLTLPR</sequence>
<name>A0ABS0A4M4_9FLAO</name>
<evidence type="ECO:0008006" key="3">
    <source>
        <dbReference type="Google" id="ProtNLM"/>
    </source>
</evidence>
<keyword evidence="2" id="KW-1185">Reference proteome</keyword>
<dbReference type="Proteomes" id="UP001194729">
    <property type="component" value="Unassembled WGS sequence"/>
</dbReference>
<evidence type="ECO:0000313" key="2">
    <source>
        <dbReference type="Proteomes" id="UP001194729"/>
    </source>
</evidence>